<dbReference type="Gene3D" id="2.40.50.100">
    <property type="match status" value="1"/>
</dbReference>
<dbReference type="GO" id="GO:0005524">
    <property type="term" value="F:ATP binding"/>
    <property type="evidence" value="ECO:0007669"/>
    <property type="project" value="UniProtKB-KW"/>
</dbReference>
<feature type="domain" description="ABC transporter" evidence="6">
    <location>
        <begin position="9"/>
        <end position="303"/>
    </location>
</feature>
<dbReference type="Pfam" id="PF00005">
    <property type="entry name" value="ABC_tran"/>
    <property type="match status" value="1"/>
</dbReference>
<keyword evidence="1" id="KW-1003">Cell membrane</keyword>
<evidence type="ECO:0000256" key="4">
    <source>
        <dbReference type="ARBA" id="ARBA00022967"/>
    </source>
</evidence>
<dbReference type="InterPro" id="IPR027417">
    <property type="entry name" value="P-loop_NTPase"/>
</dbReference>
<evidence type="ECO:0000256" key="2">
    <source>
        <dbReference type="ARBA" id="ARBA00022741"/>
    </source>
</evidence>
<evidence type="ECO:0000313" key="8">
    <source>
        <dbReference type="Proteomes" id="UP000216943"/>
    </source>
</evidence>
<evidence type="ECO:0000256" key="1">
    <source>
        <dbReference type="ARBA" id="ARBA00022475"/>
    </source>
</evidence>
<reference evidence="8" key="1">
    <citation type="submission" date="2017-08" db="EMBL/GenBank/DDBJ databases">
        <authorList>
            <person name="Alvarez-Ponce D."/>
            <person name="Weitzman C.L."/>
            <person name="Tillett R.L."/>
            <person name="Sandmeier F.C."/>
            <person name="Tracy C.R."/>
        </authorList>
    </citation>
    <scope>NUCLEOTIDE SEQUENCE [LARGE SCALE GENOMIC DNA]</scope>
    <source>
        <strain evidence="8">723</strain>
    </source>
</reference>
<dbReference type="SMART" id="SM00382">
    <property type="entry name" value="AAA"/>
    <property type="match status" value="1"/>
</dbReference>
<accession>A0A269TJ28</accession>
<dbReference type="PANTHER" id="PTHR43875:SF15">
    <property type="entry name" value="TREHALOSE IMPORT ATP-BINDING PROTEIN SUGC"/>
    <property type="match status" value="1"/>
</dbReference>
<dbReference type="InterPro" id="IPR003439">
    <property type="entry name" value="ABC_transporter-like_ATP-bd"/>
</dbReference>
<dbReference type="InterPro" id="IPR017871">
    <property type="entry name" value="ABC_transporter-like_CS"/>
</dbReference>
<dbReference type="SUPFAM" id="SSF52540">
    <property type="entry name" value="P-loop containing nucleoside triphosphate hydrolases"/>
    <property type="match status" value="1"/>
</dbReference>
<protein>
    <recommendedName>
        <fullName evidence="6">ABC transporter domain-containing protein</fullName>
    </recommendedName>
</protein>
<evidence type="ECO:0000313" key="7">
    <source>
        <dbReference type="EMBL" id="PAK21493.1"/>
    </source>
</evidence>
<gene>
    <name evidence="7" type="ORF">CJJ23_01730</name>
</gene>
<keyword evidence="3" id="KW-0067">ATP-binding</keyword>
<keyword evidence="4" id="KW-1278">Translocase</keyword>
<keyword evidence="2" id="KW-0547">Nucleotide-binding</keyword>
<dbReference type="AlphaFoldDB" id="A0A269TJ28"/>
<dbReference type="RefSeq" id="WP_095334662.1">
    <property type="nucleotide sequence ID" value="NZ_NQNY01000004.1"/>
</dbReference>
<keyword evidence="5" id="KW-0472">Membrane</keyword>
<dbReference type="PANTHER" id="PTHR43875">
    <property type="entry name" value="MALTODEXTRIN IMPORT ATP-BINDING PROTEIN MSMX"/>
    <property type="match status" value="1"/>
</dbReference>
<dbReference type="PROSITE" id="PS50893">
    <property type="entry name" value="ABC_TRANSPORTER_2"/>
    <property type="match status" value="1"/>
</dbReference>
<evidence type="ECO:0000256" key="3">
    <source>
        <dbReference type="ARBA" id="ARBA00022840"/>
    </source>
</evidence>
<dbReference type="InterPro" id="IPR047641">
    <property type="entry name" value="ABC_transpr_MalK/UgpC-like"/>
</dbReference>
<dbReference type="PROSITE" id="PS00211">
    <property type="entry name" value="ABC_TRANSPORTER_1"/>
    <property type="match status" value="1"/>
</dbReference>
<dbReference type="OrthoDB" id="394854at2"/>
<dbReference type="InterPro" id="IPR003593">
    <property type="entry name" value="AAA+_ATPase"/>
</dbReference>
<dbReference type="GO" id="GO:0055052">
    <property type="term" value="C:ATP-binding cassette (ABC) transporter complex, substrate-binding subunit-containing"/>
    <property type="evidence" value="ECO:0007669"/>
    <property type="project" value="TreeGrafter"/>
</dbReference>
<evidence type="ECO:0000259" key="6">
    <source>
        <dbReference type="PROSITE" id="PS50893"/>
    </source>
</evidence>
<proteinExistence type="predicted"/>
<organism evidence="7 8">
    <name type="scientific">Mycoplasmopsis agassizii</name>
    <dbReference type="NCBI Taxonomy" id="33922"/>
    <lineage>
        <taxon>Bacteria</taxon>
        <taxon>Bacillati</taxon>
        <taxon>Mycoplasmatota</taxon>
        <taxon>Mycoplasmoidales</taxon>
        <taxon>Metamycoplasmataceae</taxon>
        <taxon>Mycoplasmopsis</taxon>
    </lineage>
</organism>
<dbReference type="Proteomes" id="UP000216943">
    <property type="component" value="Unassembled WGS sequence"/>
</dbReference>
<dbReference type="Gene3D" id="3.40.50.300">
    <property type="entry name" value="P-loop containing nucleotide triphosphate hydrolases"/>
    <property type="match status" value="1"/>
</dbReference>
<evidence type="ECO:0000256" key="5">
    <source>
        <dbReference type="ARBA" id="ARBA00023136"/>
    </source>
</evidence>
<dbReference type="EMBL" id="NQNY01000004">
    <property type="protein sequence ID" value="PAK21493.1"/>
    <property type="molecule type" value="Genomic_DNA"/>
</dbReference>
<dbReference type="GO" id="GO:0016887">
    <property type="term" value="F:ATP hydrolysis activity"/>
    <property type="evidence" value="ECO:0007669"/>
    <property type="project" value="InterPro"/>
</dbReference>
<comment type="caution">
    <text evidence="7">The sequence shown here is derived from an EMBL/GenBank/DDBJ whole genome shotgun (WGS) entry which is preliminary data.</text>
</comment>
<name>A0A269TJ28_9BACT</name>
<sequence length="397" mass="46033">MKNISDSIIEIQNLEFSYKKEIVLKINKLKFPKNKISVMLGPSGSGKTTLLNLIAGFLKNKNGDINLNSNQDLSFITQESVLYDQVSTFRNIFLSAKNSESWLISKYKNFIETHKQYLNHFLKSLYDNLVNITNLNKKQMSRTTYKLGLIYKALWILIFFKDIKKFRPIYKQFSIKNVAKKEIKKITEKLEIDEFLNKNAGQLSGGQRQRVAFAKAIIKNSSIILMDEPFAALDAKIKEKTRIWLTKIQKQFNLSIVLVTHDQQDAMIVGDYVLVLKDGVVQQFDTPQNLYSNPLNLFVAKFIGYPEINFLKEERDKKYFIRSNNIHISNSENPSDLVTIKKEIGENVYYEVFSNQYKKPLVVLDKKRLFNAGEKVNLFIDNEAILVFDEKGDRVYA</sequence>